<dbReference type="EMBL" id="ML208489">
    <property type="protein sequence ID" value="TFK64115.1"/>
    <property type="molecule type" value="Genomic_DNA"/>
</dbReference>
<gene>
    <name evidence="1" type="ORF">BDN72DRAFT_285743</name>
</gene>
<sequence length="207" mass="23145">MPFSEGCSSGHHYTTSLLPPTPFHLPSPASSPLSLPDLVPCVQPHHIMDTQMPGFSYFPSTEPNPLCVVFPPRLSKHRMHSRSASGWSQTSTQFEVILHHGRFMEPPAQIQQSVLVSLPIVVPRKRSSSRNGVKKDWSMRTVFEHENVDEDIATFAPSPSDDTSSDSVSRRRDASEEAHSPGHDHRPQAHAVMEKLRRLGHSLLHKK</sequence>
<protein>
    <submittedName>
        <fullName evidence="1">Uncharacterized protein</fullName>
    </submittedName>
</protein>
<keyword evidence="2" id="KW-1185">Reference proteome</keyword>
<organism evidence="1 2">
    <name type="scientific">Pluteus cervinus</name>
    <dbReference type="NCBI Taxonomy" id="181527"/>
    <lineage>
        <taxon>Eukaryota</taxon>
        <taxon>Fungi</taxon>
        <taxon>Dikarya</taxon>
        <taxon>Basidiomycota</taxon>
        <taxon>Agaricomycotina</taxon>
        <taxon>Agaricomycetes</taxon>
        <taxon>Agaricomycetidae</taxon>
        <taxon>Agaricales</taxon>
        <taxon>Pluteineae</taxon>
        <taxon>Pluteaceae</taxon>
        <taxon>Pluteus</taxon>
    </lineage>
</organism>
<evidence type="ECO:0000313" key="1">
    <source>
        <dbReference type="EMBL" id="TFK64115.1"/>
    </source>
</evidence>
<accession>A0ACD3AFA8</accession>
<reference evidence="1 2" key="1">
    <citation type="journal article" date="2019" name="Nat. Ecol. Evol.">
        <title>Megaphylogeny resolves global patterns of mushroom evolution.</title>
        <authorList>
            <person name="Varga T."/>
            <person name="Krizsan K."/>
            <person name="Foldi C."/>
            <person name="Dima B."/>
            <person name="Sanchez-Garcia M."/>
            <person name="Sanchez-Ramirez S."/>
            <person name="Szollosi G.J."/>
            <person name="Szarkandi J.G."/>
            <person name="Papp V."/>
            <person name="Albert L."/>
            <person name="Andreopoulos W."/>
            <person name="Angelini C."/>
            <person name="Antonin V."/>
            <person name="Barry K.W."/>
            <person name="Bougher N.L."/>
            <person name="Buchanan P."/>
            <person name="Buyck B."/>
            <person name="Bense V."/>
            <person name="Catcheside P."/>
            <person name="Chovatia M."/>
            <person name="Cooper J."/>
            <person name="Damon W."/>
            <person name="Desjardin D."/>
            <person name="Finy P."/>
            <person name="Geml J."/>
            <person name="Haridas S."/>
            <person name="Hughes K."/>
            <person name="Justo A."/>
            <person name="Karasinski D."/>
            <person name="Kautmanova I."/>
            <person name="Kiss B."/>
            <person name="Kocsube S."/>
            <person name="Kotiranta H."/>
            <person name="LaButti K.M."/>
            <person name="Lechner B.E."/>
            <person name="Liimatainen K."/>
            <person name="Lipzen A."/>
            <person name="Lukacs Z."/>
            <person name="Mihaltcheva S."/>
            <person name="Morgado L.N."/>
            <person name="Niskanen T."/>
            <person name="Noordeloos M.E."/>
            <person name="Ohm R.A."/>
            <person name="Ortiz-Santana B."/>
            <person name="Ovrebo C."/>
            <person name="Racz N."/>
            <person name="Riley R."/>
            <person name="Savchenko A."/>
            <person name="Shiryaev A."/>
            <person name="Soop K."/>
            <person name="Spirin V."/>
            <person name="Szebenyi C."/>
            <person name="Tomsovsky M."/>
            <person name="Tulloss R.E."/>
            <person name="Uehling J."/>
            <person name="Grigoriev I.V."/>
            <person name="Vagvolgyi C."/>
            <person name="Papp T."/>
            <person name="Martin F.M."/>
            <person name="Miettinen O."/>
            <person name="Hibbett D.S."/>
            <person name="Nagy L.G."/>
        </authorList>
    </citation>
    <scope>NUCLEOTIDE SEQUENCE [LARGE SCALE GENOMIC DNA]</scope>
    <source>
        <strain evidence="1 2">NL-1719</strain>
    </source>
</reference>
<proteinExistence type="predicted"/>
<dbReference type="Proteomes" id="UP000308600">
    <property type="component" value="Unassembled WGS sequence"/>
</dbReference>
<name>A0ACD3AFA8_9AGAR</name>
<evidence type="ECO:0000313" key="2">
    <source>
        <dbReference type="Proteomes" id="UP000308600"/>
    </source>
</evidence>